<name>A0A9D0YR49_9FIRM</name>
<evidence type="ECO:0000256" key="5">
    <source>
        <dbReference type="ARBA" id="ARBA00047925"/>
    </source>
</evidence>
<keyword evidence="3 6" id="KW-0521">NADP</keyword>
<keyword evidence="2 6" id="KW-0418">Kinase</keyword>
<dbReference type="InterPro" id="IPR017438">
    <property type="entry name" value="ATP-NAD_kinase_N"/>
</dbReference>
<dbReference type="GO" id="GO:0046872">
    <property type="term" value="F:metal ion binding"/>
    <property type="evidence" value="ECO:0007669"/>
    <property type="project" value="UniProtKB-UniRule"/>
</dbReference>
<feature type="binding site" evidence="6">
    <location>
        <begin position="73"/>
        <end position="74"/>
    </location>
    <ligand>
        <name>NAD(+)</name>
        <dbReference type="ChEBI" id="CHEBI:57540"/>
    </ligand>
</feature>
<dbReference type="InterPro" id="IPR017437">
    <property type="entry name" value="ATP-NAD_kinase_PpnK-typ_C"/>
</dbReference>
<dbReference type="Pfam" id="PF01513">
    <property type="entry name" value="NAD_kinase"/>
    <property type="match status" value="1"/>
</dbReference>
<protein>
    <recommendedName>
        <fullName evidence="6">NAD kinase</fullName>
        <ecNumber evidence="6">2.7.1.23</ecNumber>
    </recommendedName>
    <alternativeName>
        <fullName evidence="6">ATP-dependent NAD kinase</fullName>
    </alternativeName>
</protein>
<proteinExistence type="inferred from homology"/>
<dbReference type="EC" id="2.7.1.23" evidence="6"/>
<comment type="caution">
    <text evidence="7">The sequence shown here is derived from an EMBL/GenBank/DDBJ whole genome shotgun (WGS) entry which is preliminary data.</text>
</comment>
<accession>A0A9D0YR49</accession>
<dbReference type="Gene3D" id="3.40.50.10330">
    <property type="entry name" value="Probable inorganic polyphosphate/atp-NAD kinase, domain 1"/>
    <property type="match status" value="1"/>
</dbReference>
<dbReference type="EMBL" id="DVFO01000037">
    <property type="protein sequence ID" value="HIQ60716.1"/>
    <property type="molecule type" value="Genomic_DNA"/>
</dbReference>
<feature type="binding site" evidence="6">
    <location>
        <begin position="146"/>
        <end position="147"/>
    </location>
    <ligand>
        <name>NAD(+)</name>
        <dbReference type="ChEBI" id="CHEBI:57540"/>
    </ligand>
</feature>
<keyword evidence="4 6" id="KW-0520">NAD</keyword>
<comment type="caution">
    <text evidence="6">Lacks conserved residue(s) required for the propagation of feature annotation.</text>
</comment>
<dbReference type="HAMAP" id="MF_00361">
    <property type="entry name" value="NAD_kinase"/>
    <property type="match status" value="1"/>
</dbReference>
<dbReference type="PANTHER" id="PTHR20275:SF0">
    <property type="entry name" value="NAD KINASE"/>
    <property type="match status" value="1"/>
</dbReference>
<comment type="subcellular location">
    <subcellularLocation>
        <location evidence="6">Cytoplasm</location>
    </subcellularLocation>
</comment>
<dbReference type="GO" id="GO:0019674">
    <property type="term" value="P:NAD+ metabolic process"/>
    <property type="evidence" value="ECO:0007669"/>
    <property type="project" value="InterPro"/>
</dbReference>
<feature type="active site" description="Proton acceptor" evidence="6">
    <location>
        <position position="73"/>
    </location>
</feature>
<dbReference type="InterPro" id="IPR002504">
    <property type="entry name" value="NADK"/>
</dbReference>
<dbReference type="Pfam" id="PF20143">
    <property type="entry name" value="NAD_kinase_C"/>
    <property type="match status" value="1"/>
</dbReference>
<reference evidence="7" key="1">
    <citation type="submission" date="2020-10" db="EMBL/GenBank/DDBJ databases">
        <authorList>
            <person name="Gilroy R."/>
        </authorList>
    </citation>
    <scope>NUCLEOTIDE SEQUENCE</scope>
    <source>
        <strain evidence="7">ChiGjej2B2-12916</strain>
    </source>
</reference>
<comment type="cofactor">
    <cofactor evidence="6">
        <name>a divalent metal cation</name>
        <dbReference type="ChEBI" id="CHEBI:60240"/>
    </cofactor>
</comment>
<dbReference type="GO" id="GO:0005737">
    <property type="term" value="C:cytoplasm"/>
    <property type="evidence" value="ECO:0007669"/>
    <property type="project" value="UniProtKB-SubCell"/>
</dbReference>
<evidence type="ECO:0000256" key="2">
    <source>
        <dbReference type="ARBA" id="ARBA00022777"/>
    </source>
</evidence>
<feature type="binding site" evidence="6">
    <location>
        <position position="158"/>
    </location>
    <ligand>
        <name>NAD(+)</name>
        <dbReference type="ChEBI" id="CHEBI:57540"/>
    </ligand>
</feature>
<evidence type="ECO:0000313" key="8">
    <source>
        <dbReference type="Proteomes" id="UP000886879"/>
    </source>
</evidence>
<comment type="similarity">
    <text evidence="6">Belongs to the NAD kinase family.</text>
</comment>
<feature type="binding site" evidence="6">
    <location>
        <position position="177"/>
    </location>
    <ligand>
        <name>NAD(+)</name>
        <dbReference type="ChEBI" id="CHEBI:57540"/>
    </ligand>
</feature>
<comment type="catalytic activity">
    <reaction evidence="5 6">
        <text>NAD(+) + ATP = ADP + NADP(+) + H(+)</text>
        <dbReference type="Rhea" id="RHEA:18629"/>
        <dbReference type="ChEBI" id="CHEBI:15378"/>
        <dbReference type="ChEBI" id="CHEBI:30616"/>
        <dbReference type="ChEBI" id="CHEBI:57540"/>
        <dbReference type="ChEBI" id="CHEBI:58349"/>
        <dbReference type="ChEBI" id="CHEBI:456216"/>
        <dbReference type="EC" id="2.7.1.23"/>
    </reaction>
</comment>
<comment type="function">
    <text evidence="6">Involved in the regulation of the intracellular balance of NAD and NADP, and is a key enzyme in the biosynthesis of NADP. Catalyzes specifically the phosphorylation on 2'-hydroxyl of the adenosine moiety of NAD to yield NADP.</text>
</comment>
<dbReference type="GO" id="GO:0005524">
    <property type="term" value="F:ATP binding"/>
    <property type="evidence" value="ECO:0007669"/>
    <property type="project" value="UniProtKB-KW"/>
</dbReference>
<evidence type="ECO:0000313" key="7">
    <source>
        <dbReference type="EMBL" id="HIQ60716.1"/>
    </source>
</evidence>
<keyword evidence="6" id="KW-0067">ATP-binding</keyword>
<sequence>MKVLLSPNPYRDRGLKTAMTAKRILEDNGAQVVICLPFDLEDSSRVHLPAHQPFGQMSAELEDTDVLVCFGGDGTILHAARDANAHQIPVLGINLGSVGFMAELEQHELSMLSRLTAGKYTIEKRMMLDITVRRDGRRVFSETALNDAVVTKGTSVARVLDLQVTGDRTVISSFSGDGVVIATPTGSTAYSLAAGGPIVEPTAENMIITPICAHSLHAKPFVLGSERSVGVRLAPGSRKNASLSVDGGRAFKVQPGDWVECRRSRHVTRLVKLTGRTFYEVINQKLGKA</sequence>
<evidence type="ECO:0000256" key="6">
    <source>
        <dbReference type="HAMAP-Rule" id="MF_00361"/>
    </source>
</evidence>
<dbReference type="AlphaFoldDB" id="A0A9D0YR49"/>
<keyword evidence="1 6" id="KW-0808">Transferase</keyword>
<dbReference type="PANTHER" id="PTHR20275">
    <property type="entry name" value="NAD KINASE"/>
    <property type="match status" value="1"/>
</dbReference>
<evidence type="ECO:0000256" key="3">
    <source>
        <dbReference type="ARBA" id="ARBA00022857"/>
    </source>
</evidence>
<dbReference type="GO" id="GO:0051287">
    <property type="term" value="F:NAD binding"/>
    <property type="evidence" value="ECO:0007669"/>
    <property type="project" value="UniProtKB-ARBA"/>
</dbReference>
<keyword evidence="6" id="KW-0963">Cytoplasm</keyword>
<organism evidence="7 8">
    <name type="scientific">Candidatus Enterenecus faecium</name>
    <dbReference type="NCBI Taxonomy" id="2840780"/>
    <lineage>
        <taxon>Bacteria</taxon>
        <taxon>Bacillati</taxon>
        <taxon>Bacillota</taxon>
        <taxon>Clostridia</taxon>
        <taxon>Eubacteriales</taxon>
        <taxon>Candidatus Enterenecus</taxon>
    </lineage>
</organism>
<dbReference type="GO" id="GO:0006741">
    <property type="term" value="P:NADP+ biosynthetic process"/>
    <property type="evidence" value="ECO:0007669"/>
    <property type="project" value="UniProtKB-UniRule"/>
</dbReference>
<feature type="binding site" evidence="6">
    <location>
        <position position="78"/>
    </location>
    <ligand>
        <name>NAD(+)</name>
        <dbReference type="ChEBI" id="CHEBI:57540"/>
    </ligand>
</feature>
<dbReference type="Proteomes" id="UP000886879">
    <property type="component" value="Unassembled WGS sequence"/>
</dbReference>
<reference evidence="7" key="2">
    <citation type="journal article" date="2021" name="PeerJ">
        <title>Extensive microbial diversity within the chicken gut microbiome revealed by metagenomics and culture.</title>
        <authorList>
            <person name="Gilroy R."/>
            <person name="Ravi A."/>
            <person name="Getino M."/>
            <person name="Pursley I."/>
            <person name="Horton D.L."/>
            <person name="Alikhan N.F."/>
            <person name="Baker D."/>
            <person name="Gharbi K."/>
            <person name="Hall N."/>
            <person name="Watson M."/>
            <person name="Adriaenssens E.M."/>
            <person name="Foster-Nyarko E."/>
            <person name="Jarju S."/>
            <person name="Secka A."/>
            <person name="Antonio M."/>
            <person name="Oren A."/>
            <person name="Chaudhuri R.R."/>
            <person name="La Ragione R."/>
            <person name="Hildebrand F."/>
            <person name="Pallen M.J."/>
        </authorList>
    </citation>
    <scope>NUCLEOTIDE SEQUENCE</scope>
    <source>
        <strain evidence="7">ChiGjej2B2-12916</strain>
    </source>
</reference>
<gene>
    <name evidence="6" type="primary">nadK</name>
    <name evidence="7" type="ORF">IAD31_03850</name>
</gene>
<dbReference type="Gene3D" id="2.60.200.30">
    <property type="entry name" value="Probable inorganic polyphosphate/atp-NAD kinase, domain 2"/>
    <property type="match status" value="1"/>
</dbReference>
<dbReference type="InterPro" id="IPR016064">
    <property type="entry name" value="NAD/diacylglycerol_kinase_sf"/>
</dbReference>
<dbReference type="GO" id="GO:0003951">
    <property type="term" value="F:NAD+ kinase activity"/>
    <property type="evidence" value="ECO:0007669"/>
    <property type="project" value="UniProtKB-UniRule"/>
</dbReference>
<evidence type="ECO:0000256" key="4">
    <source>
        <dbReference type="ARBA" id="ARBA00023027"/>
    </source>
</evidence>
<keyword evidence="6" id="KW-0547">Nucleotide-binding</keyword>
<evidence type="ECO:0000256" key="1">
    <source>
        <dbReference type="ARBA" id="ARBA00022679"/>
    </source>
</evidence>
<dbReference type="SUPFAM" id="SSF111331">
    <property type="entry name" value="NAD kinase/diacylglycerol kinase-like"/>
    <property type="match status" value="1"/>
</dbReference>